<keyword evidence="2 6" id="KW-0698">rRNA processing</keyword>
<dbReference type="Proteomes" id="UP001156870">
    <property type="component" value="Unassembled WGS sequence"/>
</dbReference>
<evidence type="ECO:0000256" key="5">
    <source>
        <dbReference type="ARBA" id="ARBA00022691"/>
    </source>
</evidence>
<dbReference type="PANTHER" id="PTHR46429:SF1">
    <property type="entry name" value="23S RRNA (GUANOSINE-2'-O-)-METHYLTRANSFERASE RLMB"/>
    <property type="match status" value="1"/>
</dbReference>
<keyword evidence="9" id="KW-1185">Reference proteome</keyword>
<dbReference type="GO" id="GO:0070039">
    <property type="term" value="F:rRNA (guanosine-2'-O-)-methyltransferase activity"/>
    <property type="evidence" value="ECO:0007669"/>
    <property type="project" value="UniProtKB-UniRule"/>
</dbReference>
<dbReference type="InterPro" id="IPR029028">
    <property type="entry name" value="Alpha/beta_knot_MTases"/>
</dbReference>
<dbReference type="InterPro" id="IPR013123">
    <property type="entry name" value="SpoU_subst-bd"/>
</dbReference>
<dbReference type="Pfam" id="PF00588">
    <property type="entry name" value="SpoU_methylase"/>
    <property type="match status" value="1"/>
</dbReference>
<evidence type="ECO:0000313" key="9">
    <source>
        <dbReference type="Proteomes" id="UP001156870"/>
    </source>
</evidence>
<dbReference type="CDD" id="cd18103">
    <property type="entry name" value="SpoU-like_RlmB"/>
    <property type="match status" value="1"/>
</dbReference>
<dbReference type="SMART" id="SM00967">
    <property type="entry name" value="SpoU_sub_bind"/>
    <property type="match status" value="1"/>
</dbReference>
<keyword evidence="5 6" id="KW-0949">S-adenosyl-L-methionine</keyword>
<evidence type="ECO:0000256" key="4">
    <source>
        <dbReference type="ARBA" id="ARBA00022679"/>
    </source>
</evidence>
<dbReference type="EC" id="2.1.1.185" evidence="6"/>
<dbReference type="GO" id="GO:0003723">
    <property type="term" value="F:RNA binding"/>
    <property type="evidence" value="ECO:0007669"/>
    <property type="project" value="InterPro"/>
</dbReference>
<dbReference type="SUPFAM" id="SSF55315">
    <property type="entry name" value="L30e-like"/>
    <property type="match status" value="1"/>
</dbReference>
<dbReference type="InterPro" id="IPR029064">
    <property type="entry name" value="Ribosomal_eL30-like_sf"/>
</dbReference>
<dbReference type="HAMAP" id="MF_01887">
    <property type="entry name" value="23SrRNA_methyltr_B"/>
    <property type="match status" value="1"/>
</dbReference>
<dbReference type="EMBL" id="BSPD01000027">
    <property type="protein sequence ID" value="GLS25252.1"/>
    <property type="molecule type" value="Genomic_DNA"/>
</dbReference>
<feature type="binding site" evidence="6">
    <location>
        <position position="198"/>
    </location>
    <ligand>
        <name>S-adenosyl-L-methionine</name>
        <dbReference type="ChEBI" id="CHEBI:59789"/>
    </ligand>
</feature>
<dbReference type="NCBIfam" id="NF008386">
    <property type="entry name" value="PRK11181.1"/>
    <property type="match status" value="1"/>
</dbReference>
<feature type="binding site" evidence="6">
    <location>
        <position position="218"/>
    </location>
    <ligand>
        <name>S-adenosyl-L-methionine</name>
        <dbReference type="ChEBI" id="CHEBI:59789"/>
    </ligand>
</feature>
<evidence type="ECO:0000259" key="7">
    <source>
        <dbReference type="SMART" id="SM00967"/>
    </source>
</evidence>
<comment type="subcellular location">
    <subcellularLocation>
        <location evidence="6">Cytoplasm</location>
    </subcellularLocation>
</comment>
<organism evidence="8 9">
    <name type="scientific">Marinibactrum halimedae</name>
    <dbReference type="NCBI Taxonomy" id="1444977"/>
    <lineage>
        <taxon>Bacteria</taxon>
        <taxon>Pseudomonadati</taxon>
        <taxon>Pseudomonadota</taxon>
        <taxon>Gammaproteobacteria</taxon>
        <taxon>Cellvibrionales</taxon>
        <taxon>Cellvibrionaceae</taxon>
        <taxon>Marinibactrum</taxon>
    </lineage>
</organism>
<dbReference type="RefSeq" id="WP_232594483.1">
    <property type="nucleotide sequence ID" value="NZ_BSPD01000027.1"/>
</dbReference>
<evidence type="ECO:0000256" key="6">
    <source>
        <dbReference type="HAMAP-Rule" id="MF_01887"/>
    </source>
</evidence>
<comment type="similarity">
    <text evidence="6">Belongs to the class IV-like SAM-binding methyltransferase superfamily. RNA methyltransferase TrmH family. RlmB subfamily.</text>
</comment>
<name>A0AA37WNU0_9GAMM</name>
<protein>
    <recommendedName>
        <fullName evidence="6">23S rRNA (guanosine-2'-O-)-methyltransferase RlmB</fullName>
        <ecNumber evidence="6">2.1.1.185</ecNumber>
    </recommendedName>
    <alternativeName>
        <fullName evidence="6">23S rRNA (guanosine2251 2'-O)-methyltransferase</fullName>
    </alternativeName>
    <alternativeName>
        <fullName evidence="6">23S rRNA Gm2251 2'-O-methyltransferase</fullName>
    </alternativeName>
</protein>
<dbReference type="InterPro" id="IPR029026">
    <property type="entry name" value="tRNA_m1G_MTases_N"/>
</dbReference>
<comment type="function">
    <text evidence="6">Specifically methylates the ribose of guanosine 2251 in 23S rRNA.</text>
</comment>
<feature type="domain" description="RNA 2-O ribose methyltransferase substrate binding" evidence="7">
    <location>
        <begin position="6"/>
        <end position="81"/>
    </location>
</feature>
<dbReference type="InterPro" id="IPR001537">
    <property type="entry name" value="SpoU_MeTrfase"/>
</dbReference>
<evidence type="ECO:0000256" key="1">
    <source>
        <dbReference type="ARBA" id="ARBA00022490"/>
    </source>
</evidence>
<dbReference type="AlphaFoldDB" id="A0AA37WNU0"/>
<sequence>MAKHDYVFGLHAVQTLLKTAPHRVVELRVLKDRKDQRLQKIINAANNANIPIQGLHRSALDKLVDGNHQGVVAIAQPGETYSEHHLQHILDNDNLTPFFLVLDGVTDPHNLGACLRTAEAAGVHAVIAPKDNSASLNAVARKIACGAADIVPYVLVTNLARTLKDLQEAGVWIIGTAGEATTELYDADLKGPIALVMGAEGKGMRRLTREYCDHLVKLTMAGEVSSLNVSVATGIALFEAVRQRREAE</sequence>
<dbReference type="InterPro" id="IPR004441">
    <property type="entry name" value="rRNA_MeTrfase_TrmH"/>
</dbReference>
<keyword evidence="1 6" id="KW-0963">Cytoplasm</keyword>
<comment type="caution">
    <text evidence="8">The sequence shown here is derived from an EMBL/GenBank/DDBJ whole genome shotgun (WGS) entry which is preliminary data.</text>
</comment>
<feature type="binding site" evidence="6">
    <location>
        <position position="227"/>
    </location>
    <ligand>
        <name>S-adenosyl-L-methionine</name>
        <dbReference type="ChEBI" id="CHEBI:59789"/>
    </ligand>
</feature>
<dbReference type="GO" id="GO:0005829">
    <property type="term" value="C:cytosol"/>
    <property type="evidence" value="ECO:0007669"/>
    <property type="project" value="TreeGrafter"/>
</dbReference>
<accession>A0AA37WNU0</accession>
<dbReference type="InterPro" id="IPR024915">
    <property type="entry name" value="23S_rRNA_MeTrfase_RlmB"/>
</dbReference>
<dbReference type="NCBIfam" id="TIGR00186">
    <property type="entry name" value="rRNA_methyl_3"/>
    <property type="match status" value="1"/>
</dbReference>
<dbReference type="Gene3D" id="3.30.1330.30">
    <property type="match status" value="1"/>
</dbReference>
<dbReference type="FunFam" id="3.40.1280.10:FF:000008">
    <property type="entry name" value="Group 3 RNA methyltransferase TrmH"/>
    <property type="match status" value="1"/>
</dbReference>
<dbReference type="PANTHER" id="PTHR46429">
    <property type="entry name" value="23S RRNA (GUANOSINE-2'-O-)-METHYLTRANSFERASE RLMB"/>
    <property type="match status" value="1"/>
</dbReference>
<gene>
    <name evidence="6 8" type="primary">rlmB</name>
    <name evidence="8" type="ORF">GCM10007877_09660</name>
</gene>
<keyword evidence="4 6" id="KW-0808">Transferase</keyword>
<evidence type="ECO:0000256" key="2">
    <source>
        <dbReference type="ARBA" id="ARBA00022552"/>
    </source>
</evidence>
<reference evidence="8 9" key="1">
    <citation type="journal article" date="2014" name="Int. J. Syst. Evol. Microbiol.">
        <title>Complete genome sequence of Corynebacterium casei LMG S-19264T (=DSM 44701T), isolated from a smear-ripened cheese.</title>
        <authorList>
            <consortium name="US DOE Joint Genome Institute (JGI-PGF)"/>
            <person name="Walter F."/>
            <person name="Albersmeier A."/>
            <person name="Kalinowski J."/>
            <person name="Ruckert C."/>
        </authorList>
    </citation>
    <scope>NUCLEOTIDE SEQUENCE [LARGE SCALE GENOMIC DNA]</scope>
    <source>
        <strain evidence="8 9">NBRC 110095</strain>
    </source>
</reference>
<dbReference type="Gene3D" id="3.40.1280.10">
    <property type="match status" value="1"/>
</dbReference>
<dbReference type="Pfam" id="PF08032">
    <property type="entry name" value="SpoU_sub_bind"/>
    <property type="match status" value="1"/>
</dbReference>
<proteinExistence type="inferred from homology"/>
<dbReference type="SUPFAM" id="SSF75217">
    <property type="entry name" value="alpha/beta knot"/>
    <property type="match status" value="1"/>
</dbReference>
<keyword evidence="3 6" id="KW-0489">Methyltransferase</keyword>
<comment type="catalytic activity">
    <reaction evidence="6">
        <text>guanosine(2251) in 23S rRNA + S-adenosyl-L-methionine = 2'-O-methylguanosine(2251) in 23S rRNA + S-adenosyl-L-homocysteine + H(+)</text>
        <dbReference type="Rhea" id="RHEA:24140"/>
        <dbReference type="Rhea" id="RHEA-COMP:10239"/>
        <dbReference type="Rhea" id="RHEA-COMP:10241"/>
        <dbReference type="ChEBI" id="CHEBI:15378"/>
        <dbReference type="ChEBI" id="CHEBI:57856"/>
        <dbReference type="ChEBI" id="CHEBI:59789"/>
        <dbReference type="ChEBI" id="CHEBI:74269"/>
        <dbReference type="ChEBI" id="CHEBI:74445"/>
        <dbReference type="EC" id="2.1.1.185"/>
    </reaction>
</comment>
<evidence type="ECO:0000256" key="3">
    <source>
        <dbReference type="ARBA" id="ARBA00022603"/>
    </source>
</evidence>
<evidence type="ECO:0000313" key="8">
    <source>
        <dbReference type="EMBL" id="GLS25252.1"/>
    </source>
</evidence>